<reference evidence="1 2" key="1">
    <citation type="submission" date="2021-01" db="EMBL/GenBank/DDBJ databases">
        <title>C459-1 draft genome sequence.</title>
        <authorList>
            <person name="Zhang X.-F."/>
        </authorList>
    </citation>
    <scope>NUCLEOTIDE SEQUENCE [LARGE SCALE GENOMIC DNA]</scope>
    <source>
        <strain evidence="2">C459-1</strain>
    </source>
</reference>
<protein>
    <recommendedName>
        <fullName evidence="3">General stress protein CsbD</fullName>
    </recommendedName>
</protein>
<comment type="caution">
    <text evidence="1">The sequence shown here is derived from an EMBL/GenBank/DDBJ whole genome shotgun (WGS) entry which is preliminary data.</text>
</comment>
<name>A0ABS1R0F2_9SPHI</name>
<evidence type="ECO:0008006" key="3">
    <source>
        <dbReference type="Google" id="ProtNLM"/>
    </source>
</evidence>
<evidence type="ECO:0000313" key="1">
    <source>
        <dbReference type="EMBL" id="MBL1408171.1"/>
    </source>
</evidence>
<keyword evidence="2" id="KW-1185">Reference proteome</keyword>
<dbReference type="RefSeq" id="WP_202101940.1">
    <property type="nucleotide sequence ID" value="NZ_JAERTY010000002.1"/>
</dbReference>
<gene>
    <name evidence="1" type="ORF">JKG61_05350</name>
</gene>
<dbReference type="InterPro" id="IPR036629">
    <property type="entry name" value="YjbJ_sf"/>
</dbReference>
<dbReference type="Proteomes" id="UP000625283">
    <property type="component" value="Unassembled WGS sequence"/>
</dbReference>
<evidence type="ECO:0000313" key="2">
    <source>
        <dbReference type="Proteomes" id="UP000625283"/>
    </source>
</evidence>
<dbReference type="EMBL" id="JAERTY010000002">
    <property type="protein sequence ID" value="MBL1408171.1"/>
    <property type="molecule type" value="Genomic_DNA"/>
</dbReference>
<organism evidence="1 2">
    <name type="scientific">Sphingobacterium faecale</name>
    <dbReference type="NCBI Taxonomy" id="2803775"/>
    <lineage>
        <taxon>Bacteria</taxon>
        <taxon>Pseudomonadati</taxon>
        <taxon>Bacteroidota</taxon>
        <taxon>Sphingobacteriia</taxon>
        <taxon>Sphingobacteriales</taxon>
        <taxon>Sphingobacteriaceae</taxon>
        <taxon>Sphingobacterium</taxon>
    </lineage>
</organism>
<sequence>MSILKIKQEDWQIAKIKLSRKYNHLTEDDLHYVEGEEEQLIDRLAKRLKRTTDYVVFTIGKQMEDLTSNRL</sequence>
<dbReference type="Gene3D" id="1.10.1470.10">
    <property type="entry name" value="YjbJ"/>
    <property type="match status" value="1"/>
</dbReference>
<proteinExistence type="predicted"/>
<accession>A0ABS1R0F2</accession>